<dbReference type="InParanoid" id="A0A672N2R8"/>
<keyword evidence="2" id="KW-1185">Reference proteome</keyword>
<dbReference type="InterPro" id="IPR013761">
    <property type="entry name" value="SAM/pointed_sf"/>
</dbReference>
<proteinExistence type="predicted"/>
<evidence type="ECO:0008006" key="3">
    <source>
        <dbReference type="Google" id="ProtNLM"/>
    </source>
</evidence>
<evidence type="ECO:0000313" key="1">
    <source>
        <dbReference type="Ensembl" id="ENSSGRP00000045442.1"/>
    </source>
</evidence>
<reference evidence="1" key="1">
    <citation type="submission" date="2025-08" db="UniProtKB">
        <authorList>
            <consortium name="Ensembl"/>
        </authorList>
    </citation>
    <scope>IDENTIFICATION</scope>
</reference>
<evidence type="ECO:0000313" key="2">
    <source>
        <dbReference type="Proteomes" id="UP000472262"/>
    </source>
</evidence>
<dbReference type="OMA" id="HYMFQIS"/>
<organism evidence="1 2">
    <name type="scientific">Sinocyclocheilus grahami</name>
    <name type="common">Dianchi golden-line fish</name>
    <name type="synonym">Barbus grahami</name>
    <dbReference type="NCBI Taxonomy" id="75366"/>
    <lineage>
        <taxon>Eukaryota</taxon>
        <taxon>Metazoa</taxon>
        <taxon>Chordata</taxon>
        <taxon>Craniata</taxon>
        <taxon>Vertebrata</taxon>
        <taxon>Euteleostomi</taxon>
        <taxon>Actinopterygii</taxon>
        <taxon>Neopterygii</taxon>
        <taxon>Teleostei</taxon>
        <taxon>Ostariophysi</taxon>
        <taxon>Cypriniformes</taxon>
        <taxon>Cyprinidae</taxon>
        <taxon>Cyprininae</taxon>
        <taxon>Sinocyclocheilus</taxon>
    </lineage>
</organism>
<dbReference type="Ensembl" id="ENSSGRT00000048620.1">
    <property type="protein sequence ID" value="ENSSGRP00000045442.1"/>
    <property type="gene ID" value="ENSSGRG00000024369.1"/>
</dbReference>
<dbReference type="SUPFAM" id="SSF47769">
    <property type="entry name" value="SAM/Pointed domain"/>
    <property type="match status" value="1"/>
</dbReference>
<protein>
    <recommendedName>
        <fullName evidence="3">SAM domain-containing protein</fullName>
    </recommendedName>
</protein>
<dbReference type="Gene3D" id="1.10.150.50">
    <property type="entry name" value="Transcription Factor, Ets-1"/>
    <property type="match status" value="1"/>
</dbReference>
<dbReference type="Proteomes" id="UP000472262">
    <property type="component" value="Unassembled WGS sequence"/>
</dbReference>
<accession>A0A672N2R8</accession>
<reference evidence="1" key="2">
    <citation type="submission" date="2025-09" db="UniProtKB">
        <authorList>
            <consortium name="Ensembl"/>
        </authorList>
    </citation>
    <scope>IDENTIFICATION</scope>
</reference>
<dbReference type="AlphaFoldDB" id="A0A672N2R8"/>
<name>A0A672N2R8_SINGR</name>
<sequence>MMWQCHISASECRCYRLNGFSLLKRHPLSADAAGGRVLEQSVGEWLEHVGFPQYESKLVLNGFDDLRYMVSGFCLWGLIDTAGWSGDVVSFYISNK</sequence>